<evidence type="ECO:0000313" key="2">
    <source>
        <dbReference type="Proteomes" id="UP000694395"/>
    </source>
</evidence>
<dbReference type="AlphaFoldDB" id="A0A8C7UWR1"/>
<evidence type="ECO:0000313" key="1">
    <source>
        <dbReference type="Ensembl" id="ENSOMYP00000100102.1"/>
    </source>
</evidence>
<organism evidence="1 2">
    <name type="scientific">Oncorhynchus mykiss</name>
    <name type="common">Rainbow trout</name>
    <name type="synonym">Salmo gairdneri</name>
    <dbReference type="NCBI Taxonomy" id="8022"/>
    <lineage>
        <taxon>Eukaryota</taxon>
        <taxon>Metazoa</taxon>
        <taxon>Chordata</taxon>
        <taxon>Craniata</taxon>
        <taxon>Vertebrata</taxon>
        <taxon>Euteleostomi</taxon>
        <taxon>Actinopterygii</taxon>
        <taxon>Neopterygii</taxon>
        <taxon>Teleostei</taxon>
        <taxon>Protacanthopterygii</taxon>
        <taxon>Salmoniformes</taxon>
        <taxon>Salmonidae</taxon>
        <taxon>Salmoninae</taxon>
        <taxon>Oncorhynchus</taxon>
    </lineage>
</organism>
<reference evidence="1" key="2">
    <citation type="submission" date="2025-08" db="UniProtKB">
        <authorList>
            <consortium name="Ensembl"/>
        </authorList>
    </citation>
    <scope>IDENTIFICATION</scope>
</reference>
<proteinExistence type="predicted"/>
<name>A0A8C7UWR1_ONCMY</name>
<keyword evidence="2" id="KW-1185">Reference proteome</keyword>
<dbReference type="Ensembl" id="ENSOMYT00000108628.2">
    <property type="protein sequence ID" value="ENSOMYP00000100102.1"/>
    <property type="gene ID" value="ENSOMYG00000045308.2"/>
</dbReference>
<reference evidence="1" key="3">
    <citation type="submission" date="2025-09" db="UniProtKB">
        <authorList>
            <consortium name="Ensembl"/>
        </authorList>
    </citation>
    <scope>IDENTIFICATION</scope>
</reference>
<reference evidence="1" key="1">
    <citation type="submission" date="2020-07" db="EMBL/GenBank/DDBJ databases">
        <title>A long reads based de novo assembly of the rainbow trout Arlee double haploid line genome.</title>
        <authorList>
            <person name="Gao G."/>
            <person name="Palti Y."/>
        </authorList>
    </citation>
    <scope>NUCLEOTIDE SEQUENCE [LARGE SCALE GENOMIC DNA]</scope>
</reference>
<dbReference type="Proteomes" id="UP000694395">
    <property type="component" value="Chromosome 18"/>
</dbReference>
<protein>
    <submittedName>
        <fullName evidence="1">Uncharacterized protein</fullName>
    </submittedName>
</protein>
<sequence length="33" mass="3814">MAAGMYLEHYLDSKIVLMRDLDTRTKGETLTQI</sequence>
<accession>A0A8C7UWR1</accession>